<dbReference type="KEGG" id="aplc:110991079"/>
<keyword evidence="5" id="KW-1185">Reference proteome</keyword>
<dbReference type="SMART" id="SM00175">
    <property type="entry name" value="RAB"/>
    <property type="match status" value="1"/>
</dbReference>
<evidence type="ECO:0000256" key="1">
    <source>
        <dbReference type="ARBA" id="ARBA00008344"/>
    </source>
</evidence>
<dbReference type="AlphaFoldDB" id="A0A8B8A3G1"/>
<dbReference type="Pfam" id="PF00071">
    <property type="entry name" value="Ras"/>
    <property type="match status" value="1"/>
</dbReference>
<dbReference type="InterPro" id="IPR027417">
    <property type="entry name" value="P-loop_NTPase"/>
</dbReference>
<protein>
    <recommendedName>
        <fullName evidence="2">small monomeric GTPase</fullName>
        <ecNumber evidence="2">3.6.5.2</ecNumber>
    </recommendedName>
</protein>
<dbReference type="SMART" id="SM00173">
    <property type="entry name" value="RAS"/>
    <property type="match status" value="1"/>
</dbReference>
<dbReference type="InterPro" id="IPR051065">
    <property type="entry name" value="Ras-related_GTPase"/>
</dbReference>
<accession>A0A8B8A3G1</accession>
<comment type="catalytic activity">
    <reaction evidence="4">
        <text>GTP + H2O = GDP + phosphate + H(+)</text>
        <dbReference type="Rhea" id="RHEA:19669"/>
        <dbReference type="ChEBI" id="CHEBI:15377"/>
        <dbReference type="ChEBI" id="CHEBI:15378"/>
        <dbReference type="ChEBI" id="CHEBI:37565"/>
        <dbReference type="ChEBI" id="CHEBI:43474"/>
        <dbReference type="ChEBI" id="CHEBI:58189"/>
        <dbReference type="EC" id="3.6.5.2"/>
    </reaction>
</comment>
<dbReference type="OMA" id="KEVEPQH"/>
<dbReference type="PROSITE" id="PS51421">
    <property type="entry name" value="RAS"/>
    <property type="match status" value="1"/>
</dbReference>
<proteinExistence type="inferred from homology"/>
<gene>
    <name evidence="6" type="primary">LOC110991079</name>
</gene>
<dbReference type="PROSITE" id="PS51419">
    <property type="entry name" value="RAB"/>
    <property type="match status" value="1"/>
</dbReference>
<organism evidence="5 6">
    <name type="scientific">Acanthaster planci</name>
    <name type="common">Crown-of-thorns starfish</name>
    <dbReference type="NCBI Taxonomy" id="133434"/>
    <lineage>
        <taxon>Eukaryota</taxon>
        <taxon>Metazoa</taxon>
        <taxon>Echinodermata</taxon>
        <taxon>Eleutherozoa</taxon>
        <taxon>Asterozoa</taxon>
        <taxon>Asteroidea</taxon>
        <taxon>Valvatacea</taxon>
        <taxon>Valvatida</taxon>
        <taxon>Acanthasteridae</taxon>
        <taxon>Acanthaster</taxon>
    </lineage>
</organism>
<dbReference type="EC" id="3.6.5.2" evidence="2"/>
<evidence type="ECO:0000256" key="2">
    <source>
        <dbReference type="ARBA" id="ARBA00011984"/>
    </source>
</evidence>
<name>A0A8B8A3G1_ACAPL</name>
<dbReference type="GO" id="GO:0005525">
    <property type="term" value="F:GTP binding"/>
    <property type="evidence" value="ECO:0007669"/>
    <property type="project" value="InterPro"/>
</dbReference>
<reference evidence="6" key="1">
    <citation type="submission" date="2025-08" db="UniProtKB">
        <authorList>
            <consortium name="RefSeq"/>
        </authorList>
    </citation>
    <scope>IDENTIFICATION</scope>
</reference>
<dbReference type="InterPro" id="IPR005225">
    <property type="entry name" value="Small_GTP-bd"/>
</dbReference>
<dbReference type="NCBIfam" id="TIGR00231">
    <property type="entry name" value="small_GTP"/>
    <property type="match status" value="1"/>
</dbReference>
<comment type="similarity">
    <text evidence="1">Belongs to the small GTPase superfamily. Ras family.</text>
</comment>
<dbReference type="Proteomes" id="UP000694845">
    <property type="component" value="Unplaced"/>
</dbReference>
<sequence>MATGPRRSPLIFQQDMKFTVLGKPGVGKSALVVRYLTHRFIGDYDANLESIYTQSAKIDDQYININLVDTAGDFDFESPARQEQIRTSDGLVLVYSLVDRESFEYVSYIQQFLSKVPGRDAERIPAILIGNKSDLCHLRTVSPTEGADLAKELGCPYYELSASESYLDIGDALHDLCREIYRAEKRAKVKKISARLQLRQTIKNFTDRHIYRSRTNTL</sequence>
<evidence type="ECO:0000313" key="6">
    <source>
        <dbReference type="RefSeq" id="XP_022111912.1"/>
    </source>
</evidence>
<evidence type="ECO:0000313" key="5">
    <source>
        <dbReference type="Proteomes" id="UP000694845"/>
    </source>
</evidence>
<dbReference type="SMART" id="SM00174">
    <property type="entry name" value="RHO"/>
    <property type="match status" value="1"/>
</dbReference>
<keyword evidence="3" id="KW-0378">Hydrolase</keyword>
<dbReference type="PRINTS" id="PR00449">
    <property type="entry name" value="RASTRNSFRMNG"/>
</dbReference>
<dbReference type="OrthoDB" id="18798at2759"/>
<evidence type="ECO:0000256" key="4">
    <source>
        <dbReference type="ARBA" id="ARBA00048098"/>
    </source>
</evidence>
<dbReference type="GO" id="GO:0003925">
    <property type="term" value="F:G protein activity"/>
    <property type="evidence" value="ECO:0007669"/>
    <property type="project" value="UniProtKB-EC"/>
</dbReference>
<dbReference type="InterPro" id="IPR001806">
    <property type="entry name" value="Small_GTPase"/>
</dbReference>
<dbReference type="RefSeq" id="XP_022111912.1">
    <property type="nucleotide sequence ID" value="XM_022256220.1"/>
</dbReference>
<dbReference type="Gene3D" id="3.40.50.300">
    <property type="entry name" value="P-loop containing nucleotide triphosphate hydrolases"/>
    <property type="match status" value="1"/>
</dbReference>
<dbReference type="SUPFAM" id="SSF52540">
    <property type="entry name" value="P-loop containing nucleoside triphosphate hydrolases"/>
    <property type="match status" value="1"/>
</dbReference>
<dbReference type="PANTHER" id="PTHR45704">
    <property type="entry name" value="RAS-LIKE FAMILY MEMBER 11"/>
    <property type="match status" value="1"/>
</dbReference>
<evidence type="ECO:0000256" key="3">
    <source>
        <dbReference type="ARBA" id="ARBA00022801"/>
    </source>
</evidence>
<dbReference type="GeneID" id="110991079"/>